<accession>A0A699QTS0</accession>
<proteinExistence type="predicted"/>
<sequence>MVRNVDNPSKFLMYPWFIQVMINAQVDDLSSHNTKYPSLTLTQKAFANMKRIEEDEDDEVSPATTPTSPAQEPSPSTQEPIPSPPQAQPAQPSSPP</sequence>
<reference evidence="2" key="1">
    <citation type="journal article" date="2019" name="Sci. Rep.">
        <title>Draft genome of Tanacetum cinerariifolium, the natural source of mosquito coil.</title>
        <authorList>
            <person name="Yamashiro T."/>
            <person name="Shiraishi A."/>
            <person name="Satake H."/>
            <person name="Nakayama K."/>
        </authorList>
    </citation>
    <scope>NUCLEOTIDE SEQUENCE</scope>
</reference>
<feature type="compositionally biased region" description="Pro residues" evidence="1">
    <location>
        <begin position="81"/>
        <end position="96"/>
    </location>
</feature>
<feature type="compositionally biased region" description="Polar residues" evidence="1">
    <location>
        <begin position="62"/>
        <end position="80"/>
    </location>
</feature>
<dbReference type="AlphaFoldDB" id="A0A699QTS0"/>
<protein>
    <submittedName>
        <fullName evidence="2">Uncharacterized protein</fullName>
    </submittedName>
</protein>
<organism evidence="2">
    <name type="scientific">Tanacetum cinerariifolium</name>
    <name type="common">Dalmatian daisy</name>
    <name type="synonym">Chrysanthemum cinerariifolium</name>
    <dbReference type="NCBI Taxonomy" id="118510"/>
    <lineage>
        <taxon>Eukaryota</taxon>
        <taxon>Viridiplantae</taxon>
        <taxon>Streptophyta</taxon>
        <taxon>Embryophyta</taxon>
        <taxon>Tracheophyta</taxon>
        <taxon>Spermatophyta</taxon>
        <taxon>Magnoliopsida</taxon>
        <taxon>eudicotyledons</taxon>
        <taxon>Gunneridae</taxon>
        <taxon>Pentapetalae</taxon>
        <taxon>asterids</taxon>
        <taxon>campanulids</taxon>
        <taxon>Asterales</taxon>
        <taxon>Asteraceae</taxon>
        <taxon>Asteroideae</taxon>
        <taxon>Anthemideae</taxon>
        <taxon>Anthemidinae</taxon>
        <taxon>Tanacetum</taxon>
    </lineage>
</organism>
<comment type="caution">
    <text evidence="2">The sequence shown here is derived from an EMBL/GenBank/DDBJ whole genome shotgun (WGS) entry which is preliminary data.</text>
</comment>
<evidence type="ECO:0000256" key="1">
    <source>
        <dbReference type="SAM" id="MobiDB-lite"/>
    </source>
</evidence>
<gene>
    <name evidence="2" type="ORF">Tci_849130</name>
</gene>
<dbReference type="EMBL" id="BKCJ011059783">
    <property type="protein sequence ID" value="GFC77160.1"/>
    <property type="molecule type" value="Genomic_DNA"/>
</dbReference>
<name>A0A699QTS0_TANCI</name>
<evidence type="ECO:0000313" key="2">
    <source>
        <dbReference type="EMBL" id="GFC77160.1"/>
    </source>
</evidence>
<feature type="region of interest" description="Disordered" evidence="1">
    <location>
        <begin position="49"/>
        <end position="96"/>
    </location>
</feature>